<dbReference type="AlphaFoldDB" id="A0A0B7APT4"/>
<name>A0A0B7APT4_9EUPU</name>
<reference evidence="1" key="1">
    <citation type="submission" date="2014-12" db="EMBL/GenBank/DDBJ databases">
        <title>Insight into the proteome of Arion vulgaris.</title>
        <authorList>
            <person name="Aradska J."/>
            <person name="Bulat T."/>
            <person name="Smidak R."/>
            <person name="Sarate P."/>
            <person name="Gangsoo J."/>
            <person name="Sialana F."/>
            <person name="Bilban M."/>
            <person name="Lubec G."/>
        </authorList>
    </citation>
    <scope>NUCLEOTIDE SEQUENCE</scope>
    <source>
        <tissue evidence="1">Skin</tissue>
    </source>
</reference>
<organism evidence="1">
    <name type="scientific">Arion vulgaris</name>
    <dbReference type="NCBI Taxonomy" id="1028688"/>
    <lineage>
        <taxon>Eukaryota</taxon>
        <taxon>Metazoa</taxon>
        <taxon>Spiralia</taxon>
        <taxon>Lophotrochozoa</taxon>
        <taxon>Mollusca</taxon>
        <taxon>Gastropoda</taxon>
        <taxon>Heterobranchia</taxon>
        <taxon>Euthyneura</taxon>
        <taxon>Panpulmonata</taxon>
        <taxon>Eupulmonata</taxon>
        <taxon>Stylommatophora</taxon>
        <taxon>Helicina</taxon>
        <taxon>Arionoidea</taxon>
        <taxon>Arionidae</taxon>
        <taxon>Arion</taxon>
    </lineage>
</organism>
<gene>
    <name evidence="1" type="primary">ORF128644</name>
</gene>
<evidence type="ECO:0000313" key="1">
    <source>
        <dbReference type="EMBL" id="CEK81915.1"/>
    </source>
</evidence>
<protein>
    <submittedName>
        <fullName evidence="1">Uncharacterized protein</fullName>
    </submittedName>
</protein>
<feature type="non-terminal residue" evidence="1">
    <location>
        <position position="57"/>
    </location>
</feature>
<sequence>MQSQTRWAGHLPQLSDYKIPKRLLYCELRSGKRFFDGQIMQFKDTLNNSMKSFGIDV</sequence>
<proteinExistence type="predicted"/>
<dbReference type="EMBL" id="HACG01035050">
    <property type="protein sequence ID" value="CEK81915.1"/>
    <property type="molecule type" value="Transcribed_RNA"/>
</dbReference>
<accession>A0A0B7APT4</accession>